<evidence type="ECO:0000256" key="1">
    <source>
        <dbReference type="ARBA" id="ARBA00001633"/>
    </source>
</evidence>
<dbReference type="GO" id="GO:0004640">
    <property type="term" value="F:phosphoribosylanthranilate isomerase activity"/>
    <property type="evidence" value="ECO:0007669"/>
    <property type="project" value="TreeGrafter"/>
</dbReference>
<evidence type="ECO:0000313" key="14">
    <source>
        <dbReference type="Proteomes" id="UP000029846"/>
    </source>
</evidence>
<accession>A0A099F5D2</accession>
<name>A0A099F5D2_9RHOB</name>
<dbReference type="EMBL" id="FOJO01000011">
    <property type="protein sequence ID" value="SFA53756.1"/>
    <property type="molecule type" value="Genomic_DNA"/>
</dbReference>
<dbReference type="PROSITE" id="PS00614">
    <property type="entry name" value="IGPS"/>
    <property type="match status" value="1"/>
</dbReference>
<dbReference type="HAMAP" id="MF_00134_B">
    <property type="entry name" value="IGPS_B"/>
    <property type="match status" value="1"/>
</dbReference>
<evidence type="ECO:0000256" key="9">
    <source>
        <dbReference type="ARBA" id="ARBA00023239"/>
    </source>
</evidence>
<dbReference type="InterPro" id="IPR013798">
    <property type="entry name" value="Indole-3-glycerol_P_synth_dom"/>
</dbReference>
<dbReference type="Proteomes" id="UP000182312">
    <property type="component" value="Unassembled WGS sequence"/>
</dbReference>
<evidence type="ECO:0000256" key="7">
    <source>
        <dbReference type="ARBA" id="ARBA00022822"/>
    </source>
</evidence>
<keyword evidence="14" id="KW-1185">Reference proteome</keyword>
<dbReference type="Pfam" id="PF00218">
    <property type="entry name" value="IGPS"/>
    <property type="match status" value="1"/>
</dbReference>
<reference evidence="13 15" key="3">
    <citation type="submission" date="2016-10" db="EMBL/GenBank/DDBJ databases">
        <authorList>
            <person name="de Groot N.N."/>
        </authorList>
    </citation>
    <scope>NUCLEOTIDE SEQUENCE [LARGE SCALE GENOMIC DNA]</scope>
    <source>
        <strain evidence="13 15">CGMCC 1.6117</strain>
    </source>
</reference>
<evidence type="ECO:0000256" key="8">
    <source>
        <dbReference type="ARBA" id="ARBA00023141"/>
    </source>
</evidence>
<keyword evidence="8 10" id="KW-0057">Aromatic amino acid biosynthesis</keyword>
<evidence type="ECO:0000256" key="2">
    <source>
        <dbReference type="ARBA" id="ARBA00004696"/>
    </source>
</evidence>
<evidence type="ECO:0000256" key="10">
    <source>
        <dbReference type="HAMAP-Rule" id="MF_00134"/>
    </source>
</evidence>
<evidence type="ECO:0000313" key="15">
    <source>
        <dbReference type="Proteomes" id="UP000182312"/>
    </source>
</evidence>
<reference evidence="12 14" key="2">
    <citation type="submission" date="2014-10" db="EMBL/GenBank/DDBJ databases">
        <title>Paracoccus sanguinis sp. nov., isolated from clinical specimens of New York State patients.</title>
        <authorList>
            <person name="Mingle L.A."/>
            <person name="Cole J.A."/>
            <person name="Lapierre P."/>
            <person name="Musser K.A."/>
        </authorList>
    </citation>
    <scope>NUCLEOTIDE SEQUENCE [LARGE SCALE GENOMIC DNA]</scope>
    <source>
        <strain evidence="12 14">JCM 14014</strain>
    </source>
</reference>
<dbReference type="UniPathway" id="UPA00035">
    <property type="reaction ID" value="UER00043"/>
</dbReference>
<dbReference type="Gene3D" id="3.20.20.70">
    <property type="entry name" value="Aldolase class I"/>
    <property type="match status" value="1"/>
</dbReference>
<dbReference type="CDD" id="cd00331">
    <property type="entry name" value="IGPS"/>
    <property type="match status" value="1"/>
</dbReference>
<dbReference type="InterPro" id="IPR011060">
    <property type="entry name" value="RibuloseP-bd_barrel"/>
</dbReference>
<dbReference type="InterPro" id="IPR045186">
    <property type="entry name" value="Indole-3-glycerol_P_synth"/>
</dbReference>
<dbReference type="PANTHER" id="PTHR22854">
    <property type="entry name" value="TRYPTOPHAN BIOSYNTHESIS PROTEIN"/>
    <property type="match status" value="1"/>
</dbReference>
<proteinExistence type="inferred from homology"/>
<dbReference type="Proteomes" id="UP000029846">
    <property type="component" value="Unassembled WGS sequence"/>
</dbReference>
<evidence type="ECO:0000313" key="12">
    <source>
        <dbReference type="EMBL" id="KGJ05940.1"/>
    </source>
</evidence>
<comment type="similarity">
    <text evidence="10">Belongs to the TrpC family.</text>
</comment>
<feature type="domain" description="Indole-3-glycerol phosphate synthase" evidence="11">
    <location>
        <begin position="4"/>
        <end position="257"/>
    </location>
</feature>
<evidence type="ECO:0000259" key="11">
    <source>
        <dbReference type="Pfam" id="PF00218"/>
    </source>
</evidence>
<organism evidence="12 14">
    <name type="scientific">Paracoccus halophilus</name>
    <dbReference type="NCBI Taxonomy" id="376733"/>
    <lineage>
        <taxon>Bacteria</taxon>
        <taxon>Pseudomonadati</taxon>
        <taxon>Pseudomonadota</taxon>
        <taxon>Alphaproteobacteria</taxon>
        <taxon>Rhodobacterales</taxon>
        <taxon>Paracoccaceae</taxon>
        <taxon>Paracoccus</taxon>
    </lineage>
</organism>
<dbReference type="NCBIfam" id="NF001370">
    <property type="entry name" value="PRK00278.1-2"/>
    <property type="match status" value="1"/>
</dbReference>
<keyword evidence="6 10" id="KW-0210">Decarboxylase</keyword>
<dbReference type="InterPro" id="IPR001468">
    <property type="entry name" value="Indole-3-GlycerolPSynthase_CS"/>
</dbReference>
<dbReference type="AlphaFoldDB" id="A0A099F5D2"/>
<dbReference type="EMBL" id="JRKN01000004">
    <property type="protein sequence ID" value="KGJ05940.1"/>
    <property type="molecule type" value="Genomic_DNA"/>
</dbReference>
<dbReference type="eggNOG" id="COG0134">
    <property type="taxonomic scope" value="Bacteria"/>
</dbReference>
<dbReference type="InterPro" id="IPR013785">
    <property type="entry name" value="Aldolase_TIM"/>
</dbReference>
<reference evidence="12 14" key="1">
    <citation type="submission" date="2014-09" db="EMBL/GenBank/DDBJ databases">
        <authorList>
            <person name="McGinnis J.M."/>
            <person name="Wolfgang W.J."/>
        </authorList>
    </citation>
    <scope>NUCLEOTIDE SEQUENCE [LARGE SCALE GENOMIC DNA]</scope>
    <source>
        <strain evidence="12 14">JCM 14014</strain>
    </source>
</reference>
<dbReference type="GO" id="GO:0000162">
    <property type="term" value="P:L-tryptophan biosynthetic process"/>
    <property type="evidence" value="ECO:0007669"/>
    <property type="project" value="UniProtKB-UniRule"/>
</dbReference>
<keyword evidence="7 10" id="KW-0822">Tryptophan biosynthesis</keyword>
<comment type="catalytic activity">
    <reaction evidence="1 10">
        <text>1-(2-carboxyphenylamino)-1-deoxy-D-ribulose 5-phosphate + H(+) = (1S,2R)-1-C-(indol-3-yl)glycerol 3-phosphate + CO2 + H2O</text>
        <dbReference type="Rhea" id="RHEA:23476"/>
        <dbReference type="ChEBI" id="CHEBI:15377"/>
        <dbReference type="ChEBI" id="CHEBI:15378"/>
        <dbReference type="ChEBI" id="CHEBI:16526"/>
        <dbReference type="ChEBI" id="CHEBI:58613"/>
        <dbReference type="ChEBI" id="CHEBI:58866"/>
        <dbReference type="EC" id="4.1.1.48"/>
    </reaction>
</comment>
<dbReference type="OrthoDB" id="9804217at2"/>
<dbReference type="GO" id="GO:0004425">
    <property type="term" value="F:indole-3-glycerol-phosphate synthase activity"/>
    <property type="evidence" value="ECO:0007669"/>
    <property type="project" value="UniProtKB-UniRule"/>
</dbReference>
<comment type="pathway">
    <text evidence="2 10">Amino-acid biosynthesis; L-tryptophan biosynthesis; L-tryptophan from chorismate: step 4/5.</text>
</comment>
<dbReference type="FunFam" id="3.20.20.70:FF:000024">
    <property type="entry name" value="Indole-3-glycerol phosphate synthase"/>
    <property type="match status" value="1"/>
</dbReference>
<evidence type="ECO:0000313" key="13">
    <source>
        <dbReference type="EMBL" id="SFA53756.1"/>
    </source>
</evidence>
<dbReference type="NCBIfam" id="NF001373">
    <property type="entry name" value="PRK00278.1-6"/>
    <property type="match status" value="1"/>
</dbReference>
<dbReference type="STRING" id="376733.SAMN04487972_11153"/>
<dbReference type="PANTHER" id="PTHR22854:SF2">
    <property type="entry name" value="INDOLE-3-GLYCEROL-PHOSPHATE SYNTHASE"/>
    <property type="match status" value="1"/>
</dbReference>
<sequence length="262" mass="28104">MDILDRIKAYKLDEIAAAKSARPLADIEAAARAAGPLRGFAQALADKAATGHALIAEIKKASPSKGLIRPDFDPPALARAYQAGGAACLSVLTDGPSFQGAPDFLTAARDACDLPALRKDFLYDTYQVAEARAWGADCILIIMASVDDMLAAELEDAARHWGMDALIEVHDRAELDRALRLKSPLIGVNNRNLRTFEVSLDVTLELAPHVPEGRDLVCESGLFAPADLDRMGDAGVKRFLIGESLMRQQDVTAATRNILGLT</sequence>
<dbReference type="SUPFAM" id="SSF51366">
    <property type="entry name" value="Ribulose-phoshate binding barrel"/>
    <property type="match status" value="1"/>
</dbReference>
<evidence type="ECO:0000256" key="4">
    <source>
        <dbReference type="ARBA" id="ARBA00018080"/>
    </source>
</evidence>
<keyword evidence="9 10" id="KW-0456">Lyase</keyword>
<evidence type="ECO:0000256" key="6">
    <source>
        <dbReference type="ARBA" id="ARBA00022793"/>
    </source>
</evidence>
<keyword evidence="5 10" id="KW-0028">Amino-acid biosynthesis</keyword>
<dbReference type="EC" id="4.1.1.48" evidence="3 10"/>
<dbReference type="NCBIfam" id="NF001377">
    <property type="entry name" value="PRK00278.2-4"/>
    <property type="match status" value="1"/>
</dbReference>
<evidence type="ECO:0000256" key="3">
    <source>
        <dbReference type="ARBA" id="ARBA00012362"/>
    </source>
</evidence>
<gene>
    <name evidence="10" type="primary">trpC</name>
    <name evidence="12" type="ORF">IT41_04525</name>
    <name evidence="13" type="ORF">SAMN04487972_11153</name>
</gene>
<evidence type="ECO:0000256" key="5">
    <source>
        <dbReference type="ARBA" id="ARBA00022605"/>
    </source>
</evidence>
<dbReference type="RefSeq" id="WP_036738995.1">
    <property type="nucleotide sequence ID" value="NZ_FOJO01000011.1"/>
</dbReference>
<protein>
    <recommendedName>
        <fullName evidence="4 10">Indole-3-glycerol phosphate synthase</fullName>
        <shortName evidence="10">IGPS</shortName>
        <ecNumber evidence="3 10">4.1.1.48</ecNumber>
    </recommendedName>
</protein>